<dbReference type="InterPro" id="IPR000390">
    <property type="entry name" value="Small_drug/metabolite_transptr"/>
</dbReference>
<dbReference type="InterPro" id="IPR037185">
    <property type="entry name" value="EmrE-like"/>
</dbReference>
<dbReference type="InterPro" id="IPR045324">
    <property type="entry name" value="Small_multidrug_res"/>
</dbReference>
<dbReference type="RefSeq" id="WP_329400328.1">
    <property type="nucleotide sequence ID" value="NZ_CP109019.1"/>
</dbReference>
<keyword evidence="4 7" id="KW-0812">Transmembrane</keyword>
<evidence type="ECO:0000256" key="1">
    <source>
        <dbReference type="ARBA" id="ARBA00004651"/>
    </source>
</evidence>
<feature type="transmembrane region" description="Helical" evidence="8">
    <location>
        <begin position="59"/>
        <end position="77"/>
    </location>
</feature>
<dbReference type="Proteomes" id="UP001432060">
    <property type="component" value="Chromosome"/>
</dbReference>
<evidence type="ECO:0000256" key="4">
    <source>
        <dbReference type="ARBA" id="ARBA00022692"/>
    </source>
</evidence>
<evidence type="ECO:0000256" key="7">
    <source>
        <dbReference type="RuleBase" id="RU003942"/>
    </source>
</evidence>
<proteinExistence type="inferred from homology"/>
<keyword evidence="10" id="KW-1185">Reference proteome</keyword>
<dbReference type="EMBL" id="CP109019">
    <property type="protein sequence ID" value="WUT84150.1"/>
    <property type="molecule type" value="Genomic_DNA"/>
</dbReference>
<evidence type="ECO:0000313" key="9">
    <source>
        <dbReference type="EMBL" id="WUT84150.1"/>
    </source>
</evidence>
<evidence type="ECO:0000256" key="5">
    <source>
        <dbReference type="ARBA" id="ARBA00022989"/>
    </source>
</evidence>
<evidence type="ECO:0000256" key="6">
    <source>
        <dbReference type="ARBA" id="ARBA00023136"/>
    </source>
</evidence>
<organism evidence="9 10">
    <name type="scientific">Streptomyces melanogenes</name>
    <dbReference type="NCBI Taxonomy" id="67326"/>
    <lineage>
        <taxon>Bacteria</taxon>
        <taxon>Bacillati</taxon>
        <taxon>Actinomycetota</taxon>
        <taxon>Actinomycetes</taxon>
        <taxon>Kitasatosporales</taxon>
        <taxon>Streptomycetaceae</taxon>
        <taxon>Streptomyces</taxon>
    </lineage>
</organism>
<dbReference type="SUPFAM" id="SSF103481">
    <property type="entry name" value="Multidrug resistance efflux transporter EmrE"/>
    <property type="match status" value="1"/>
</dbReference>
<dbReference type="Gene3D" id="1.10.3730.20">
    <property type="match status" value="1"/>
</dbReference>
<comment type="subcellular location">
    <subcellularLocation>
        <location evidence="1 7">Cell membrane</location>
        <topology evidence="1 7">Multi-pass membrane protein</topology>
    </subcellularLocation>
</comment>
<evidence type="ECO:0000313" key="10">
    <source>
        <dbReference type="Proteomes" id="UP001432060"/>
    </source>
</evidence>
<sequence>MPWIWLLLAGAVEVAWSQSIAPTEGFTRIPQTVLCLVLMMGAVYLLSRAMADLPPGISYAIFTGIGSVGAIVLGATLRHEPLGPGRVAALLLIVAGLMVARLTTGER</sequence>
<feature type="transmembrane region" description="Helical" evidence="8">
    <location>
        <begin position="27"/>
        <end position="47"/>
    </location>
</feature>
<name>A0ABZ1XKV2_9ACTN</name>
<dbReference type="Pfam" id="PF00893">
    <property type="entry name" value="Multi_Drug_Res"/>
    <property type="match status" value="1"/>
</dbReference>
<accession>A0ABZ1XKV2</accession>
<comment type="similarity">
    <text evidence="7">Belongs to the drug/metabolite transporter (DMT) superfamily. Small multidrug resistance (SMR) (TC 2.A.7.1) family.</text>
</comment>
<protein>
    <submittedName>
        <fullName evidence="9">Multidrug efflux SMR transporter</fullName>
    </submittedName>
</protein>
<keyword evidence="3" id="KW-1003">Cell membrane</keyword>
<keyword evidence="2" id="KW-0813">Transport</keyword>
<feature type="transmembrane region" description="Helical" evidence="8">
    <location>
        <begin position="83"/>
        <end position="102"/>
    </location>
</feature>
<evidence type="ECO:0000256" key="3">
    <source>
        <dbReference type="ARBA" id="ARBA00022475"/>
    </source>
</evidence>
<keyword evidence="6 8" id="KW-0472">Membrane</keyword>
<gene>
    <name evidence="9" type="ORF">OG515_19110</name>
</gene>
<keyword evidence="5 8" id="KW-1133">Transmembrane helix</keyword>
<dbReference type="PANTHER" id="PTHR30561">
    <property type="entry name" value="SMR FAMILY PROTON-DEPENDENT DRUG EFFLUX TRANSPORTER SUGE"/>
    <property type="match status" value="1"/>
</dbReference>
<reference evidence="9" key="1">
    <citation type="submission" date="2022-10" db="EMBL/GenBank/DDBJ databases">
        <title>The complete genomes of actinobacterial strains from the NBC collection.</title>
        <authorList>
            <person name="Joergensen T.S."/>
            <person name="Alvarez Arevalo M."/>
            <person name="Sterndorff E.B."/>
            <person name="Faurdal D."/>
            <person name="Vuksanovic O."/>
            <person name="Mourched A.-S."/>
            <person name="Charusanti P."/>
            <person name="Shaw S."/>
            <person name="Blin K."/>
            <person name="Weber T."/>
        </authorList>
    </citation>
    <scope>NUCLEOTIDE SEQUENCE</scope>
    <source>
        <strain evidence="9">NBC_00668</strain>
    </source>
</reference>
<evidence type="ECO:0000256" key="2">
    <source>
        <dbReference type="ARBA" id="ARBA00022448"/>
    </source>
</evidence>
<evidence type="ECO:0000256" key="8">
    <source>
        <dbReference type="SAM" id="Phobius"/>
    </source>
</evidence>
<dbReference type="PANTHER" id="PTHR30561:SF0">
    <property type="entry name" value="GUANIDINIUM EXPORTER"/>
    <property type="match status" value="1"/>
</dbReference>